<protein>
    <recommendedName>
        <fullName evidence="14">PQ loop repeat protein</fullName>
    </recommendedName>
</protein>
<keyword evidence="5 11" id="KW-0812">Transmembrane</keyword>
<evidence type="ECO:0000313" key="12">
    <source>
        <dbReference type="EMBL" id="PWI71911.1"/>
    </source>
</evidence>
<evidence type="ECO:0000256" key="8">
    <source>
        <dbReference type="ARBA" id="ARBA00023136"/>
    </source>
</evidence>
<dbReference type="GO" id="GO:0015179">
    <property type="term" value="F:L-amino acid transmembrane transporter activity"/>
    <property type="evidence" value="ECO:0007669"/>
    <property type="project" value="UniProtKB-ARBA"/>
</dbReference>
<evidence type="ECO:0000313" key="13">
    <source>
        <dbReference type="Proteomes" id="UP000245956"/>
    </source>
</evidence>
<dbReference type="AlphaFoldDB" id="A0A2U3EBL9"/>
<keyword evidence="3" id="KW-0813">Transport</keyword>
<feature type="transmembrane region" description="Helical" evidence="11">
    <location>
        <begin position="400"/>
        <end position="417"/>
    </location>
</feature>
<comment type="subcellular location">
    <subcellularLocation>
        <location evidence="2">Endomembrane system</location>
        <topology evidence="2">Multi-pass membrane protein</topology>
    </subcellularLocation>
    <subcellularLocation>
        <location evidence="1">Vacuole</location>
    </subcellularLocation>
</comment>
<dbReference type="EMBL" id="LCWV01000007">
    <property type="protein sequence ID" value="PWI71911.1"/>
    <property type="molecule type" value="Genomic_DNA"/>
</dbReference>
<feature type="transmembrane region" description="Helical" evidence="11">
    <location>
        <begin position="477"/>
        <end position="506"/>
    </location>
</feature>
<dbReference type="FunFam" id="1.20.1280.290:FF:000011">
    <property type="entry name" value="PQ loop repeat protein"/>
    <property type="match status" value="1"/>
</dbReference>
<feature type="transmembrane region" description="Helical" evidence="11">
    <location>
        <begin position="248"/>
        <end position="270"/>
    </location>
</feature>
<proteinExistence type="inferred from homology"/>
<evidence type="ECO:0000256" key="4">
    <source>
        <dbReference type="ARBA" id="ARBA00022554"/>
    </source>
</evidence>
<name>A0A2U3EBL9_PURLI</name>
<organism evidence="12 13">
    <name type="scientific">Purpureocillium lilacinum</name>
    <name type="common">Paecilomyces lilacinus</name>
    <dbReference type="NCBI Taxonomy" id="33203"/>
    <lineage>
        <taxon>Eukaryota</taxon>
        <taxon>Fungi</taxon>
        <taxon>Dikarya</taxon>
        <taxon>Ascomycota</taxon>
        <taxon>Pezizomycotina</taxon>
        <taxon>Sordariomycetes</taxon>
        <taxon>Hypocreomycetidae</taxon>
        <taxon>Hypocreales</taxon>
        <taxon>Ophiocordycipitaceae</taxon>
        <taxon>Purpureocillium</taxon>
    </lineage>
</organism>
<gene>
    <name evidence="12" type="ORF">PCL_12005</name>
</gene>
<evidence type="ECO:0000256" key="3">
    <source>
        <dbReference type="ARBA" id="ARBA00022448"/>
    </source>
</evidence>
<dbReference type="GO" id="GO:0098588">
    <property type="term" value="C:bounding membrane of organelle"/>
    <property type="evidence" value="ECO:0007669"/>
    <property type="project" value="UniProtKB-ARBA"/>
</dbReference>
<evidence type="ECO:0000256" key="6">
    <source>
        <dbReference type="ARBA" id="ARBA00022737"/>
    </source>
</evidence>
<evidence type="ECO:0000256" key="10">
    <source>
        <dbReference type="SAM" id="MobiDB-lite"/>
    </source>
</evidence>
<accession>A0A2U3EBL9</accession>
<evidence type="ECO:0000256" key="9">
    <source>
        <dbReference type="ARBA" id="ARBA00038039"/>
    </source>
</evidence>
<evidence type="ECO:0008006" key="14">
    <source>
        <dbReference type="Google" id="ProtNLM"/>
    </source>
</evidence>
<dbReference type="GO" id="GO:0005773">
    <property type="term" value="C:vacuole"/>
    <property type="evidence" value="ECO:0007669"/>
    <property type="project" value="UniProtKB-SubCell"/>
</dbReference>
<reference evidence="12 13" key="1">
    <citation type="journal article" date="2016" name="Front. Microbiol.">
        <title>Genome and transcriptome sequences reveal the specific parasitism of the nematophagous Purpureocillium lilacinum 36-1.</title>
        <authorList>
            <person name="Xie J."/>
            <person name="Li S."/>
            <person name="Mo C."/>
            <person name="Xiao X."/>
            <person name="Peng D."/>
            <person name="Wang G."/>
            <person name="Xiao Y."/>
        </authorList>
    </citation>
    <scope>NUCLEOTIDE SEQUENCE [LARGE SCALE GENOMIC DNA]</scope>
    <source>
        <strain evidence="12 13">36-1</strain>
    </source>
</reference>
<dbReference type="Gene3D" id="1.20.1280.290">
    <property type="match status" value="2"/>
</dbReference>
<keyword evidence="7 11" id="KW-1133">Transmembrane helix</keyword>
<dbReference type="SMART" id="SM00679">
    <property type="entry name" value="CTNS"/>
    <property type="match status" value="2"/>
</dbReference>
<evidence type="ECO:0000256" key="2">
    <source>
        <dbReference type="ARBA" id="ARBA00004127"/>
    </source>
</evidence>
<evidence type="ECO:0000256" key="5">
    <source>
        <dbReference type="ARBA" id="ARBA00022692"/>
    </source>
</evidence>
<feature type="region of interest" description="Disordered" evidence="10">
    <location>
        <begin position="527"/>
        <end position="550"/>
    </location>
</feature>
<feature type="transmembrane region" description="Helical" evidence="11">
    <location>
        <begin position="188"/>
        <end position="209"/>
    </location>
</feature>
<evidence type="ECO:0000256" key="1">
    <source>
        <dbReference type="ARBA" id="ARBA00004116"/>
    </source>
</evidence>
<dbReference type="Proteomes" id="UP000245956">
    <property type="component" value="Unassembled WGS sequence"/>
</dbReference>
<evidence type="ECO:0000256" key="7">
    <source>
        <dbReference type="ARBA" id="ARBA00022989"/>
    </source>
</evidence>
<feature type="region of interest" description="Disordered" evidence="10">
    <location>
        <begin position="300"/>
        <end position="330"/>
    </location>
</feature>
<feature type="transmembrane region" description="Helical" evidence="11">
    <location>
        <begin position="221"/>
        <end position="242"/>
    </location>
</feature>
<keyword evidence="6" id="KW-0677">Repeat</keyword>
<dbReference type="PANTHER" id="PTHR16201:SF35">
    <property type="entry name" value="VACUOLAR AMINO ACID TRANSPORTER YPQ1-RELATED"/>
    <property type="match status" value="1"/>
</dbReference>
<dbReference type="GO" id="GO:0034490">
    <property type="term" value="P:basic amino acid transmembrane import into vacuole"/>
    <property type="evidence" value="ECO:0007669"/>
    <property type="project" value="UniProtKB-ARBA"/>
</dbReference>
<dbReference type="InterPro" id="IPR006603">
    <property type="entry name" value="PQ-loop_rpt"/>
</dbReference>
<feature type="transmembrane region" description="Helical" evidence="11">
    <location>
        <begin position="359"/>
        <end position="380"/>
    </location>
</feature>
<dbReference type="GO" id="GO:0015174">
    <property type="term" value="F:basic amino acid transmembrane transporter activity"/>
    <property type="evidence" value="ECO:0007669"/>
    <property type="project" value="UniProtKB-ARBA"/>
</dbReference>
<dbReference type="GO" id="GO:0034488">
    <property type="term" value="P:basic amino acid transmembrane export from vacuole"/>
    <property type="evidence" value="ECO:0007669"/>
    <property type="project" value="UniProtKB-ARBA"/>
</dbReference>
<comment type="similarity">
    <text evidence="9">Belongs to the laat-1 family.</text>
</comment>
<keyword evidence="4" id="KW-0926">Vacuole</keyword>
<comment type="caution">
    <text evidence="12">The sequence shown here is derived from an EMBL/GenBank/DDBJ whole genome shotgun (WGS) entry which is preliminary data.</text>
</comment>
<keyword evidence="8 11" id="KW-0472">Membrane</keyword>
<dbReference type="GO" id="GO:0015101">
    <property type="term" value="F:organic cation transmembrane transporter activity"/>
    <property type="evidence" value="ECO:0007669"/>
    <property type="project" value="UniProtKB-ARBA"/>
</dbReference>
<evidence type="ECO:0000256" key="11">
    <source>
        <dbReference type="SAM" id="Phobius"/>
    </source>
</evidence>
<feature type="transmembrane region" description="Helical" evidence="11">
    <location>
        <begin position="438"/>
        <end position="457"/>
    </location>
</feature>
<dbReference type="GO" id="GO:0012505">
    <property type="term" value="C:endomembrane system"/>
    <property type="evidence" value="ECO:0007669"/>
    <property type="project" value="UniProtKB-SubCell"/>
</dbReference>
<dbReference type="Pfam" id="PF04193">
    <property type="entry name" value="PQ-loop"/>
    <property type="match status" value="2"/>
</dbReference>
<dbReference type="PANTHER" id="PTHR16201">
    <property type="entry name" value="SEVEN TRANSMEMBRANE PROTEIN 1-RELATED"/>
    <property type="match status" value="1"/>
</dbReference>
<sequence length="550" mass="60627">MGTSATGREGWCLAHCHELPGGAEVSPARRDLRALTTTWAASSVDRSPAFSAPRQAGLRLPSAAATPTGNAEAPNGFPRLATAVDNFRDAIKSLFLVNDSLGSCRHLCLPTAGRLFSLHTLSIAPQILRNFDPASASPPERPLLPLFFLCTRRQQTDDRGKTGFVNAMSAPPPTVAPPTGTFHLDVEAISGICGSVSIACWVVVFSPQIIQQFQQGNADGLSIQFIIIWLLGDVFNILGAVLQGVLPTMIILAVYYTIADIVLLAQCFYYRGFTWRDELTPPPKTAANNVGEPTERTSLLPHQHEQHHEHHEHHHPYNPDYYHHHHDRRGSDWTGLSPAVPHVAESPVPPPPPTALQTIAWNTLVVVMVCAAGVLGWFLGEKATSGKEKPHDDAGASLEFNVWGQFFGYLCAVAYIASRMPQLILNWRRKTTEGLSMLFFLFACLGNITYVLSIFAYDPKCPGGTCEPGEASRIYGRYILVNLSWLAGSLVTLLMDIGVFVQYFIYQTEEEEELSRDVFEETAWPVSRRGSEEQQQWDNRPLLQRGDSGM</sequence>
<dbReference type="InterPro" id="IPR051415">
    <property type="entry name" value="LAAT-1"/>
</dbReference>